<evidence type="ECO:0000259" key="5">
    <source>
        <dbReference type="SMART" id="SM00704"/>
    </source>
</evidence>
<proteinExistence type="predicted"/>
<sequence length="70" mass="7856">MVTIKVRRNGPYRVDGKDVTLIDWTGKQCSVSSDQFALCRCGASQTKPFCDKSHRRVGFSADPQHPKNET</sequence>
<evidence type="ECO:0000256" key="4">
    <source>
        <dbReference type="ARBA" id="ARBA00023014"/>
    </source>
</evidence>
<feature type="domain" description="Iron-binding zinc finger CDGSH type" evidence="5">
    <location>
        <begin position="9"/>
        <end position="60"/>
    </location>
</feature>
<dbReference type="GO" id="GO:0005737">
    <property type="term" value="C:cytoplasm"/>
    <property type="evidence" value="ECO:0007669"/>
    <property type="project" value="UniProtKB-ARBA"/>
</dbReference>
<evidence type="ECO:0000256" key="2">
    <source>
        <dbReference type="ARBA" id="ARBA00022723"/>
    </source>
</evidence>
<protein>
    <recommendedName>
        <fullName evidence="5">Iron-binding zinc finger CDGSH type domain-containing protein</fullName>
    </recommendedName>
</protein>
<keyword evidence="3" id="KW-0408">Iron</keyword>
<dbReference type="Pfam" id="PF09360">
    <property type="entry name" value="zf-CDGSH"/>
    <property type="match status" value="1"/>
</dbReference>
<dbReference type="EMBL" id="UINC01013501">
    <property type="protein sequence ID" value="SVA58289.1"/>
    <property type="molecule type" value="Genomic_DNA"/>
</dbReference>
<gene>
    <name evidence="6" type="ORF">METZ01_LOCUS111143</name>
</gene>
<dbReference type="InterPro" id="IPR018967">
    <property type="entry name" value="FeS-contain_CDGSH-typ"/>
</dbReference>
<dbReference type="InterPro" id="IPR042216">
    <property type="entry name" value="MitoNEET_CISD"/>
</dbReference>
<evidence type="ECO:0000313" key="6">
    <source>
        <dbReference type="EMBL" id="SVA58289.1"/>
    </source>
</evidence>
<evidence type="ECO:0000256" key="1">
    <source>
        <dbReference type="ARBA" id="ARBA00022714"/>
    </source>
</evidence>
<dbReference type="GO" id="GO:0051537">
    <property type="term" value="F:2 iron, 2 sulfur cluster binding"/>
    <property type="evidence" value="ECO:0007669"/>
    <property type="project" value="UniProtKB-KW"/>
</dbReference>
<dbReference type="GO" id="GO:0046872">
    <property type="term" value="F:metal ion binding"/>
    <property type="evidence" value="ECO:0007669"/>
    <property type="project" value="UniProtKB-KW"/>
</dbReference>
<dbReference type="Gene3D" id="3.40.5.90">
    <property type="entry name" value="CDGSH iron-sulfur domain, mitoNEET-type"/>
    <property type="match status" value="1"/>
</dbReference>
<dbReference type="SMART" id="SM00704">
    <property type="entry name" value="ZnF_CDGSH"/>
    <property type="match status" value="1"/>
</dbReference>
<keyword evidence="1" id="KW-0001">2Fe-2S</keyword>
<evidence type="ECO:0000256" key="3">
    <source>
        <dbReference type="ARBA" id="ARBA00023004"/>
    </source>
</evidence>
<reference evidence="6" key="1">
    <citation type="submission" date="2018-05" db="EMBL/GenBank/DDBJ databases">
        <authorList>
            <person name="Lanie J.A."/>
            <person name="Ng W.-L."/>
            <person name="Kazmierczak K.M."/>
            <person name="Andrzejewski T.M."/>
            <person name="Davidsen T.M."/>
            <person name="Wayne K.J."/>
            <person name="Tettelin H."/>
            <person name="Glass J.I."/>
            <person name="Rusch D."/>
            <person name="Podicherti R."/>
            <person name="Tsui H.-C.T."/>
            <person name="Winkler M.E."/>
        </authorList>
    </citation>
    <scope>NUCLEOTIDE SEQUENCE</scope>
</reference>
<accession>A0A381X0H7</accession>
<keyword evidence="4" id="KW-0411">Iron-sulfur</keyword>
<name>A0A381X0H7_9ZZZZ</name>
<dbReference type="AlphaFoldDB" id="A0A381X0H7"/>
<keyword evidence="2" id="KW-0479">Metal-binding</keyword>
<organism evidence="6">
    <name type="scientific">marine metagenome</name>
    <dbReference type="NCBI Taxonomy" id="408172"/>
    <lineage>
        <taxon>unclassified sequences</taxon>
        <taxon>metagenomes</taxon>
        <taxon>ecological metagenomes</taxon>
    </lineage>
</organism>